<feature type="region of interest" description="Disordered" evidence="1">
    <location>
        <begin position="292"/>
        <end position="390"/>
    </location>
</feature>
<dbReference type="SUPFAM" id="SSF47473">
    <property type="entry name" value="EF-hand"/>
    <property type="match status" value="1"/>
</dbReference>
<evidence type="ECO:0000313" key="2">
    <source>
        <dbReference type="EMBL" id="ETO24287.1"/>
    </source>
</evidence>
<keyword evidence="3" id="KW-1185">Reference proteome</keyword>
<evidence type="ECO:0000256" key="1">
    <source>
        <dbReference type="SAM" id="MobiDB-lite"/>
    </source>
</evidence>
<evidence type="ECO:0000313" key="3">
    <source>
        <dbReference type="Proteomes" id="UP000023152"/>
    </source>
</evidence>
<dbReference type="AlphaFoldDB" id="X6NG22"/>
<dbReference type="Proteomes" id="UP000023152">
    <property type="component" value="Unassembled WGS sequence"/>
</dbReference>
<dbReference type="InterPro" id="IPR011992">
    <property type="entry name" value="EF-hand-dom_pair"/>
</dbReference>
<accession>X6NG22</accession>
<gene>
    <name evidence="2" type="ORF">RFI_12870</name>
</gene>
<proteinExistence type="predicted"/>
<feature type="compositionally biased region" description="Basic and acidic residues" evidence="1">
    <location>
        <begin position="369"/>
        <end position="386"/>
    </location>
</feature>
<name>X6NG22_RETFI</name>
<reference evidence="2 3" key="1">
    <citation type="journal article" date="2013" name="Curr. Biol.">
        <title>The Genome of the Foraminiferan Reticulomyxa filosa.</title>
        <authorList>
            <person name="Glockner G."/>
            <person name="Hulsmann N."/>
            <person name="Schleicher M."/>
            <person name="Noegel A.A."/>
            <person name="Eichinger L."/>
            <person name="Gallinger C."/>
            <person name="Pawlowski J."/>
            <person name="Sierra R."/>
            <person name="Euteneuer U."/>
            <person name="Pillet L."/>
            <person name="Moustafa A."/>
            <person name="Platzer M."/>
            <person name="Groth M."/>
            <person name="Szafranski K."/>
            <person name="Schliwa M."/>
        </authorList>
    </citation>
    <scope>NUCLEOTIDE SEQUENCE [LARGE SCALE GENOMIC DNA]</scope>
</reference>
<feature type="compositionally biased region" description="Low complexity" evidence="1">
    <location>
        <begin position="55"/>
        <end position="64"/>
    </location>
</feature>
<dbReference type="Gene3D" id="1.10.238.10">
    <property type="entry name" value="EF-hand"/>
    <property type="match status" value="1"/>
</dbReference>
<dbReference type="EMBL" id="ASPP01009315">
    <property type="protein sequence ID" value="ETO24287.1"/>
    <property type="molecule type" value="Genomic_DNA"/>
</dbReference>
<sequence>MDGGPIYYWYVKGHFKMKKRKEKTKKQKCEHGRAMRLKQIPRFDVDAIRPYLPPESNKSTSSTTNDKETTSDASSKERTAPLPKPALVKDTNQLDQIDLDAQIRASWTRGAVVEVYSRGKKRWMRGMIERVFVDDEGEWLEIRYGANLVKETPRNSPDIRPLRPRFKNTFTFTVLSKLFFFFFFLKHTNKQKKKKRHVSKVKDHVSKIMAVWEDVDLEGTRHLDSILLEAVFRAFNLKLKVDELDKVFRWIDVDNREAITAEQFIAWMTDSTETLEQKDLQKRMFDGIDRTVSGELPMSQSLEQEEKEKVKTLTSPSDRYNSNNGGNNNSTNNNNNGPEVSITSIFRPAPVVAKGGDDQQRRVTNNRYNADHDDHIEEEKSDEENHALGADENEILNRTLAEFSDKEDDDDVVGELPSFSNVANQPSKEDEVLSLAQKLERLGFNESYLRVSPTDEQHEYIPKTTQKKIEAEDKFLRKLMKEVQDYIKMRVEKAGVEGIGMYDLGQFVHQKFPNFDRSNYIKGKNGRFADFVYLTPGLVVLQMEDGSGNLDRIAVTEEVAKKINLKQKLEFVMKMVCDKTKIDNDLTIIRQANHDRYGRRLSVGEKLLTAHDFGARMVALGTELTDLERDELFWAVAGNHAHLVSAGDIGKYFGELVEELPQSTDTVVAALPRLISLARLKYRRQPLWNNYIIKRCRKRWNNVSLVTVLDRHTRLKQMDMVMIPRTSSSHGEDLLSVQRSFHYMCHVLNKLQYNTVIKKLYHGADKFAYSCVTESPTVRSFPDVLLEAKNRSIGYSEHFVAQVVGSLMETVVFCHKHNCVNLNLNIGTRFYALHSSSIFLFLLFKKN</sequence>
<protein>
    <submittedName>
        <fullName evidence="2">RUN domain-containing protein</fullName>
    </submittedName>
</protein>
<feature type="compositionally biased region" description="Basic and acidic residues" evidence="1">
    <location>
        <begin position="65"/>
        <end position="79"/>
    </location>
</feature>
<comment type="caution">
    <text evidence="2">The sequence shown here is derived from an EMBL/GenBank/DDBJ whole genome shotgun (WGS) entry which is preliminary data.</text>
</comment>
<feature type="compositionally biased region" description="Low complexity" evidence="1">
    <location>
        <begin position="321"/>
        <end position="337"/>
    </location>
</feature>
<organism evidence="2 3">
    <name type="scientific">Reticulomyxa filosa</name>
    <dbReference type="NCBI Taxonomy" id="46433"/>
    <lineage>
        <taxon>Eukaryota</taxon>
        <taxon>Sar</taxon>
        <taxon>Rhizaria</taxon>
        <taxon>Retaria</taxon>
        <taxon>Foraminifera</taxon>
        <taxon>Monothalamids</taxon>
        <taxon>Reticulomyxidae</taxon>
        <taxon>Reticulomyxa</taxon>
    </lineage>
</organism>
<feature type="region of interest" description="Disordered" evidence="1">
    <location>
        <begin position="19"/>
        <end position="87"/>
    </location>
</feature>